<organism evidence="14 15">
    <name type="scientific">Sphingomonas morindae</name>
    <dbReference type="NCBI Taxonomy" id="1541170"/>
    <lineage>
        <taxon>Bacteria</taxon>
        <taxon>Pseudomonadati</taxon>
        <taxon>Pseudomonadota</taxon>
        <taxon>Alphaproteobacteria</taxon>
        <taxon>Sphingomonadales</taxon>
        <taxon>Sphingomonadaceae</taxon>
        <taxon>Sphingomonas</taxon>
    </lineage>
</organism>
<evidence type="ECO:0000256" key="3">
    <source>
        <dbReference type="ARBA" id="ARBA00007131"/>
    </source>
</evidence>
<evidence type="ECO:0000256" key="7">
    <source>
        <dbReference type="ARBA" id="ARBA00022723"/>
    </source>
</evidence>
<dbReference type="GO" id="GO:0004802">
    <property type="term" value="F:transketolase activity"/>
    <property type="evidence" value="ECO:0007669"/>
    <property type="project" value="UniProtKB-EC"/>
</dbReference>
<comment type="subunit">
    <text evidence="4">Homodimer.</text>
</comment>
<dbReference type="InterPro" id="IPR005475">
    <property type="entry name" value="Transketolase-like_Pyr-bd"/>
</dbReference>
<dbReference type="EC" id="2.2.1.1" evidence="5 12"/>
<keyword evidence="7" id="KW-0479">Metal-binding</keyword>
<dbReference type="InterPro" id="IPR005474">
    <property type="entry name" value="Transketolase_N"/>
</dbReference>
<reference evidence="14" key="1">
    <citation type="journal article" date="2022" name="Toxins">
        <title>Genomic Analysis of Sphingopyxis sp. USTB-05 for Biodegrading Cyanobacterial Hepatotoxins.</title>
        <authorList>
            <person name="Liu C."/>
            <person name="Xu Q."/>
            <person name="Zhao Z."/>
            <person name="Zhang H."/>
            <person name="Liu X."/>
            <person name="Yin C."/>
            <person name="Liu Y."/>
            <person name="Yan H."/>
        </authorList>
    </citation>
    <scope>NUCLEOTIDE SEQUENCE</scope>
    <source>
        <strain evidence="14">NBD5</strain>
    </source>
</reference>
<dbReference type="Gene3D" id="3.40.50.920">
    <property type="match status" value="1"/>
</dbReference>
<evidence type="ECO:0000256" key="6">
    <source>
        <dbReference type="ARBA" id="ARBA00022679"/>
    </source>
</evidence>
<dbReference type="InterPro" id="IPR029061">
    <property type="entry name" value="THDP-binding"/>
</dbReference>
<evidence type="ECO:0000313" key="15">
    <source>
        <dbReference type="Proteomes" id="UP001056937"/>
    </source>
</evidence>
<comment type="cofactor">
    <cofactor evidence="1">
        <name>Mg(2+)</name>
        <dbReference type="ChEBI" id="CHEBI:18420"/>
    </cofactor>
</comment>
<evidence type="ECO:0000256" key="2">
    <source>
        <dbReference type="ARBA" id="ARBA00001964"/>
    </source>
</evidence>
<dbReference type="InterPro" id="IPR033247">
    <property type="entry name" value="Transketolase_fam"/>
</dbReference>
<dbReference type="Pfam" id="PF22613">
    <property type="entry name" value="Transketolase_C_1"/>
    <property type="match status" value="1"/>
</dbReference>
<dbReference type="SUPFAM" id="SSF52518">
    <property type="entry name" value="Thiamin diphosphate-binding fold (THDP-binding)"/>
    <property type="match status" value="2"/>
</dbReference>
<dbReference type="PROSITE" id="PS00802">
    <property type="entry name" value="TRANSKETOLASE_2"/>
    <property type="match status" value="1"/>
</dbReference>
<evidence type="ECO:0000256" key="8">
    <source>
        <dbReference type="ARBA" id="ARBA00022837"/>
    </source>
</evidence>
<feature type="domain" description="Transketolase-like pyrimidine-binding" evidence="13">
    <location>
        <begin position="383"/>
        <end position="553"/>
    </location>
</feature>
<dbReference type="InterPro" id="IPR009014">
    <property type="entry name" value="Transketo_C/PFOR_II"/>
</dbReference>
<accession>A0ABY4X6F4</accession>
<dbReference type="RefSeq" id="WP_252166229.1">
    <property type="nucleotide sequence ID" value="NZ_CP084930.1"/>
</dbReference>
<evidence type="ECO:0000256" key="5">
    <source>
        <dbReference type="ARBA" id="ARBA00013152"/>
    </source>
</evidence>
<protein>
    <recommendedName>
        <fullName evidence="5 12">Transketolase</fullName>
        <ecNumber evidence="5 12">2.2.1.1</ecNumber>
    </recommendedName>
</protein>
<evidence type="ECO:0000256" key="11">
    <source>
        <dbReference type="ARBA" id="ARBA00049473"/>
    </source>
</evidence>
<evidence type="ECO:0000259" key="13">
    <source>
        <dbReference type="SMART" id="SM00861"/>
    </source>
</evidence>
<evidence type="ECO:0000256" key="10">
    <source>
        <dbReference type="ARBA" id="ARBA00023052"/>
    </source>
</evidence>
<dbReference type="InterPro" id="IPR020826">
    <property type="entry name" value="Transketolase_BS"/>
</dbReference>
<evidence type="ECO:0000256" key="1">
    <source>
        <dbReference type="ARBA" id="ARBA00001946"/>
    </source>
</evidence>
<evidence type="ECO:0000256" key="12">
    <source>
        <dbReference type="NCBIfam" id="TIGR00232"/>
    </source>
</evidence>
<comment type="catalytic activity">
    <reaction evidence="11">
        <text>D-sedoheptulose 7-phosphate + D-glyceraldehyde 3-phosphate = aldehydo-D-ribose 5-phosphate + D-xylulose 5-phosphate</text>
        <dbReference type="Rhea" id="RHEA:10508"/>
        <dbReference type="ChEBI" id="CHEBI:57483"/>
        <dbReference type="ChEBI" id="CHEBI:57737"/>
        <dbReference type="ChEBI" id="CHEBI:58273"/>
        <dbReference type="ChEBI" id="CHEBI:59776"/>
        <dbReference type="EC" id="2.2.1.1"/>
    </reaction>
</comment>
<dbReference type="Proteomes" id="UP001056937">
    <property type="component" value="Chromosome 1"/>
</dbReference>
<proteinExistence type="inferred from homology"/>
<comment type="cofactor">
    <cofactor evidence="2">
        <name>thiamine diphosphate</name>
        <dbReference type="ChEBI" id="CHEBI:58937"/>
    </cofactor>
</comment>
<name>A0ABY4X6F4_9SPHN</name>
<keyword evidence="8" id="KW-0106">Calcium</keyword>
<dbReference type="SMART" id="SM00861">
    <property type="entry name" value="Transket_pyr"/>
    <property type="match status" value="1"/>
</dbReference>
<evidence type="ECO:0000313" key="14">
    <source>
        <dbReference type="EMBL" id="USI72420.1"/>
    </source>
</evidence>
<dbReference type="NCBIfam" id="TIGR00232">
    <property type="entry name" value="tktlase_bact"/>
    <property type="match status" value="1"/>
</dbReference>
<sequence>MSEIESARPSTHVVEDGSPDRLAIDTIRTLAMDAVQKANSGHPGTPMALAPIAETLWTKFLRYDPKTPLWPNRDRFVLSCGHASMLIYALLHLGGVIEVDADGRPTGAPAVSLDDIKQFRQLSSKTPGHPEYRFTTGVETTTGPLGAGCGNSVGMAMAERWLAAHFNRDGFPIFDHDVYVFCSDGDLMEGVASEAASIAGHLKLSNLCWVYDANHITIEGETSLAFDEDVAKRFQAYGWNTIHVDDAEDVGAFAAAIERFKATTDKPTLIVVHSVIGIGFPTRAGTHKAHSDAPGEEEIRGAKKSYGWPEDAQFLVPEEAKRHFEQSLAGRSTPLREEWEAMVARYREAHPELARELELMTAGRLPEGWAEALPHFDADEKGMATREASGKVLNAVASKLPWLVGGAADLSPSTKTDIKDAGSFEADNYGGRNLHYGIREHGMGAAANGMALSYIRAYTGTFMVFSDYMRPPIRLAAIMELPTIFVFTHDSIGVGEDGPTHQPIEQLAALRAIPGMDVIRPGDANETAYAWKAALESRHTPTCLIFSRQPMPTLDRSRFASAEGVAKGGYVLNPEVADPAVILIATGSEVGLALKAAEQLSADGTAVRVVSLPSWHRFEKQDQAYRDSVLPPAVRARVAIEQAGEIGWDRYVGHDGKTITMSTFGASAPIAKLQEKFGFTVENVVKVAREVMEKNA</sequence>
<gene>
    <name evidence="14" type="primary">tkt</name>
    <name evidence="14" type="ORF">LHA26_14140</name>
</gene>
<evidence type="ECO:0000256" key="9">
    <source>
        <dbReference type="ARBA" id="ARBA00022842"/>
    </source>
</evidence>
<dbReference type="PANTHER" id="PTHR43522">
    <property type="entry name" value="TRANSKETOLASE"/>
    <property type="match status" value="1"/>
</dbReference>
<dbReference type="InterPro" id="IPR055152">
    <property type="entry name" value="Transketolase-like_C_2"/>
</dbReference>
<dbReference type="Pfam" id="PF00456">
    <property type="entry name" value="Transketolase_N"/>
    <property type="match status" value="1"/>
</dbReference>
<dbReference type="Pfam" id="PF02779">
    <property type="entry name" value="Transket_pyr"/>
    <property type="match status" value="1"/>
</dbReference>
<dbReference type="CDD" id="cd02012">
    <property type="entry name" value="TPP_TK"/>
    <property type="match status" value="1"/>
</dbReference>
<dbReference type="PANTHER" id="PTHR43522:SF2">
    <property type="entry name" value="TRANSKETOLASE 1-RELATED"/>
    <property type="match status" value="1"/>
</dbReference>
<comment type="similarity">
    <text evidence="3">Belongs to the transketolase family.</text>
</comment>
<keyword evidence="15" id="KW-1185">Reference proteome</keyword>
<keyword evidence="10" id="KW-0786">Thiamine pyrophosphate</keyword>
<dbReference type="Gene3D" id="3.40.50.970">
    <property type="match status" value="2"/>
</dbReference>
<keyword evidence="9" id="KW-0460">Magnesium</keyword>
<keyword evidence="6 14" id="KW-0808">Transferase</keyword>
<dbReference type="EMBL" id="CP084930">
    <property type="protein sequence ID" value="USI72420.1"/>
    <property type="molecule type" value="Genomic_DNA"/>
</dbReference>
<dbReference type="InterPro" id="IPR005478">
    <property type="entry name" value="Transketolase_bac-like"/>
</dbReference>
<dbReference type="CDD" id="cd07033">
    <property type="entry name" value="TPP_PYR_DXS_TK_like"/>
    <property type="match status" value="1"/>
</dbReference>
<evidence type="ECO:0000256" key="4">
    <source>
        <dbReference type="ARBA" id="ARBA00011738"/>
    </source>
</evidence>
<dbReference type="SUPFAM" id="SSF52922">
    <property type="entry name" value="TK C-terminal domain-like"/>
    <property type="match status" value="1"/>
</dbReference>